<keyword evidence="2" id="KW-1185">Reference proteome</keyword>
<evidence type="ECO:0000313" key="2">
    <source>
        <dbReference type="Proteomes" id="UP001295444"/>
    </source>
</evidence>
<organism evidence="1 2">
    <name type="scientific">Pelobates cultripes</name>
    <name type="common">Western spadefoot toad</name>
    <dbReference type="NCBI Taxonomy" id="61616"/>
    <lineage>
        <taxon>Eukaryota</taxon>
        <taxon>Metazoa</taxon>
        <taxon>Chordata</taxon>
        <taxon>Craniata</taxon>
        <taxon>Vertebrata</taxon>
        <taxon>Euteleostomi</taxon>
        <taxon>Amphibia</taxon>
        <taxon>Batrachia</taxon>
        <taxon>Anura</taxon>
        <taxon>Pelobatoidea</taxon>
        <taxon>Pelobatidae</taxon>
        <taxon>Pelobates</taxon>
    </lineage>
</organism>
<evidence type="ECO:0000313" key="1">
    <source>
        <dbReference type="EMBL" id="CAH2220476.1"/>
    </source>
</evidence>
<proteinExistence type="predicted"/>
<feature type="non-terminal residue" evidence="1">
    <location>
        <position position="61"/>
    </location>
</feature>
<protein>
    <submittedName>
        <fullName evidence="1">Uncharacterized protein</fullName>
    </submittedName>
</protein>
<gene>
    <name evidence="1" type="ORF">PECUL_23A011468</name>
</gene>
<accession>A0AAD1VLA5</accession>
<name>A0AAD1VLA5_PELCU</name>
<dbReference type="EMBL" id="OW240912">
    <property type="protein sequence ID" value="CAH2220476.1"/>
    <property type="molecule type" value="Genomic_DNA"/>
</dbReference>
<feature type="non-terminal residue" evidence="1">
    <location>
        <position position="1"/>
    </location>
</feature>
<dbReference type="AlphaFoldDB" id="A0AAD1VLA5"/>
<dbReference type="Proteomes" id="UP001295444">
    <property type="component" value="Chromosome 01"/>
</dbReference>
<sequence length="61" mass="7020">QIDLFASQTSAQTPKFVTRTWAKGAWKMDAMSFQWTDIPGLYAFPPPSILMKVLEKLCRDR</sequence>
<reference evidence="1" key="1">
    <citation type="submission" date="2022-03" db="EMBL/GenBank/DDBJ databases">
        <authorList>
            <person name="Alioto T."/>
            <person name="Alioto T."/>
            <person name="Gomez Garrido J."/>
        </authorList>
    </citation>
    <scope>NUCLEOTIDE SEQUENCE</scope>
</reference>